<feature type="domain" description="ABC-three component systems C-terminal" evidence="1">
    <location>
        <begin position="47"/>
        <end position="189"/>
    </location>
</feature>
<dbReference type="RefSeq" id="WP_063234379.1">
    <property type="nucleotide sequence ID" value="NZ_BCVO01000015.1"/>
</dbReference>
<dbReference type="AlphaFoldDB" id="A0A223EN05"/>
<name>A0A223EN05_9BACI</name>
<organism evidence="2 3">
    <name type="scientific">Peribacillus simplex NBRC 15720 = DSM 1321</name>
    <dbReference type="NCBI Taxonomy" id="1349754"/>
    <lineage>
        <taxon>Bacteria</taxon>
        <taxon>Bacillati</taxon>
        <taxon>Bacillota</taxon>
        <taxon>Bacilli</taxon>
        <taxon>Bacillales</taxon>
        <taxon>Bacillaceae</taxon>
        <taxon>Peribacillus</taxon>
    </lineage>
</organism>
<evidence type="ECO:0000259" key="1">
    <source>
        <dbReference type="Pfam" id="PF20275"/>
    </source>
</evidence>
<evidence type="ECO:0000313" key="3">
    <source>
        <dbReference type="Proteomes" id="UP000214618"/>
    </source>
</evidence>
<dbReference type="GeneID" id="56475782"/>
<dbReference type="OrthoDB" id="6636571at2"/>
<proteinExistence type="predicted"/>
<dbReference type="Proteomes" id="UP000214618">
    <property type="component" value="Chromosome"/>
</dbReference>
<accession>A0A223EN05</accession>
<dbReference type="Pfam" id="PF20275">
    <property type="entry name" value="CTD10"/>
    <property type="match status" value="1"/>
</dbReference>
<evidence type="ECO:0000313" key="2">
    <source>
        <dbReference type="EMBL" id="ASS96633.1"/>
    </source>
</evidence>
<sequence>MVNNSGVNKGVIANNVDAVYINADIKKRIPSLLPKFIEVLAKQYTSDSPKQDIDNNQPYEIEEKIEYNKIFLHKELIEEYYIYYYICERSFESLRHIDENSKKNILTDINDIYRDIRIEIFKQCTSEEPIEEFKKKIKTSSDEIIKSVKTEIRNRIITSYDGEQFNEQELNLCLNIFVCYALAECKILERPKKSVDN</sequence>
<protein>
    <recommendedName>
        <fullName evidence="1">ABC-three component systems C-terminal domain-containing protein</fullName>
    </recommendedName>
</protein>
<dbReference type="EMBL" id="CP017704">
    <property type="protein sequence ID" value="ASS96633.1"/>
    <property type="molecule type" value="Genomic_DNA"/>
</dbReference>
<gene>
    <name evidence="2" type="ORF">BS1321_23640</name>
</gene>
<dbReference type="InterPro" id="IPR046919">
    <property type="entry name" value="ABC-3C_CTD10"/>
</dbReference>
<reference evidence="2 3" key="1">
    <citation type="submission" date="2016-10" db="EMBL/GenBank/DDBJ databases">
        <title>The whole genome sequencing and assembly of Bacillus simplex DSM 1321 strain.</title>
        <authorList>
            <person name="Park M.-K."/>
            <person name="Lee Y.-J."/>
            <person name="Yi H."/>
            <person name="Bahn Y.-S."/>
            <person name="Kim J.F."/>
            <person name="Lee D.-W."/>
        </authorList>
    </citation>
    <scope>NUCLEOTIDE SEQUENCE [LARGE SCALE GENOMIC DNA]</scope>
    <source>
        <strain evidence="2 3">DSM 1321</strain>
    </source>
</reference>